<evidence type="ECO:0008006" key="3">
    <source>
        <dbReference type="Google" id="ProtNLM"/>
    </source>
</evidence>
<organism evidence="1 2">
    <name type="scientific">Bythopirellula polymerisocia</name>
    <dbReference type="NCBI Taxonomy" id="2528003"/>
    <lineage>
        <taxon>Bacteria</taxon>
        <taxon>Pseudomonadati</taxon>
        <taxon>Planctomycetota</taxon>
        <taxon>Planctomycetia</taxon>
        <taxon>Pirellulales</taxon>
        <taxon>Lacipirellulaceae</taxon>
        <taxon>Bythopirellula</taxon>
    </lineage>
</organism>
<dbReference type="OrthoDB" id="8526978at2"/>
<proteinExistence type="predicted"/>
<dbReference type="SUPFAM" id="SSF53633">
    <property type="entry name" value="Carbamate kinase-like"/>
    <property type="match status" value="1"/>
</dbReference>
<sequence>MPIRVIKVGGSLFDLPDLGNRIRDWIDRQPTAYNLLVAGGGKLVEEVRAQHIQEPIDELTAHWRCIDLMTETARMLANVLPGIEILDSLPETELTTRQCTAIFTPARWLRETEPQLPGTHLCASWDVTSDSLSARLAITCDADELVLLKSATPPSNDLQQLADAGYVDRFLAMLENELPLMRFINLKRTSLDQSRL</sequence>
<comment type="caution">
    <text evidence="1">The sequence shown here is derived from an EMBL/GenBank/DDBJ whole genome shotgun (WGS) entry which is preliminary data.</text>
</comment>
<dbReference type="InterPro" id="IPR036393">
    <property type="entry name" value="AceGlu_kinase-like_sf"/>
</dbReference>
<dbReference type="AlphaFoldDB" id="A0A5C6C7R3"/>
<gene>
    <name evidence="1" type="ORF">Pla144_50100</name>
</gene>
<evidence type="ECO:0000313" key="2">
    <source>
        <dbReference type="Proteomes" id="UP000318437"/>
    </source>
</evidence>
<keyword evidence="2" id="KW-1185">Reference proteome</keyword>
<dbReference type="Gene3D" id="3.40.1160.10">
    <property type="entry name" value="Acetylglutamate kinase-like"/>
    <property type="match status" value="1"/>
</dbReference>
<dbReference type="Proteomes" id="UP000318437">
    <property type="component" value="Unassembled WGS sequence"/>
</dbReference>
<reference evidence="1 2" key="1">
    <citation type="submission" date="2019-02" db="EMBL/GenBank/DDBJ databases">
        <title>Deep-cultivation of Planctomycetes and their phenomic and genomic characterization uncovers novel biology.</title>
        <authorList>
            <person name="Wiegand S."/>
            <person name="Jogler M."/>
            <person name="Boedeker C."/>
            <person name="Pinto D."/>
            <person name="Vollmers J."/>
            <person name="Rivas-Marin E."/>
            <person name="Kohn T."/>
            <person name="Peeters S.H."/>
            <person name="Heuer A."/>
            <person name="Rast P."/>
            <person name="Oberbeckmann S."/>
            <person name="Bunk B."/>
            <person name="Jeske O."/>
            <person name="Meyerdierks A."/>
            <person name="Storesund J.E."/>
            <person name="Kallscheuer N."/>
            <person name="Luecker S."/>
            <person name="Lage O.M."/>
            <person name="Pohl T."/>
            <person name="Merkel B.J."/>
            <person name="Hornburger P."/>
            <person name="Mueller R.-W."/>
            <person name="Bruemmer F."/>
            <person name="Labrenz M."/>
            <person name="Spormann A.M."/>
            <person name="Op Den Camp H."/>
            <person name="Overmann J."/>
            <person name="Amann R."/>
            <person name="Jetten M.S.M."/>
            <person name="Mascher T."/>
            <person name="Medema M.H."/>
            <person name="Devos D.P."/>
            <person name="Kaster A.-K."/>
            <person name="Ovreas L."/>
            <person name="Rohde M."/>
            <person name="Galperin M.Y."/>
            <person name="Jogler C."/>
        </authorList>
    </citation>
    <scope>NUCLEOTIDE SEQUENCE [LARGE SCALE GENOMIC DNA]</scope>
    <source>
        <strain evidence="1 2">Pla144</strain>
    </source>
</reference>
<dbReference type="RefSeq" id="WP_146453211.1">
    <property type="nucleotide sequence ID" value="NZ_SJPS01000017.1"/>
</dbReference>
<name>A0A5C6C7R3_9BACT</name>
<accession>A0A5C6C7R3</accession>
<evidence type="ECO:0000313" key="1">
    <source>
        <dbReference type="EMBL" id="TWU20057.1"/>
    </source>
</evidence>
<dbReference type="EMBL" id="SJPS01000017">
    <property type="protein sequence ID" value="TWU20057.1"/>
    <property type="molecule type" value="Genomic_DNA"/>
</dbReference>
<protein>
    <recommendedName>
        <fullName evidence="3">Amino acid kinase family protein</fullName>
    </recommendedName>
</protein>